<organism evidence="14 15">
    <name type="scientific">Arcanobacterium wilhelmae</name>
    <dbReference type="NCBI Taxonomy" id="1803177"/>
    <lineage>
        <taxon>Bacteria</taxon>
        <taxon>Bacillati</taxon>
        <taxon>Actinomycetota</taxon>
        <taxon>Actinomycetes</taxon>
        <taxon>Actinomycetales</taxon>
        <taxon>Actinomycetaceae</taxon>
        <taxon>Arcanobacterium</taxon>
    </lineage>
</organism>
<sequence length="322" mass="34771">MEVLPRPVVGVVGETASGKTSFSVALAHVLGGPDAAEIVSADAMQLYTGMDIGTAKATETERRGITHHQIDVLDVREEASVAAYQRQARADIRSIVSRGKFPLIVGGSGLYISAALDELDFPGTDPRLRAELEARAQTDGLDTLVAELADKDPVSAATIDTRNPRRVIRALEVVLLTGRSYTPVFPAHTSHFEPTLIIGVRREREALHAAIEERARKMFASGLLDETERLLAMGLDEGTTAKKATGYAEAIAVLRGEMSLEEAIESVAQGTRRLAKKQRTWFKRDPRIEWIDLTAAGEPGGAAVIDQLARETANRVRSLGGL</sequence>
<protein>
    <recommendedName>
        <fullName evidence="10">tRNA dimethylallyltransferase</fullName>
        <ecNumber evidence="10">2.5.1.75</ecNumber>
    </recommendedName>
    <alternativeName>
        <fullName evidence="10">Dimethylallyl diphosphate:tRNA dimethylallyltransferase</fullName>
        <shortName evidence="10">DMAPP:tRNA dimethylallyltransferase</shortName>
        <shortName evidence="10">DMATase</shortName>
    </alternativeName>
    <alternativeName>
        <fullName evidence="10">Isopentenyl-diphosphate:tRNA isopentenyltransferase</fullName>
        <shortName evidence="10">IPP transferase</shortName>
        <shortName evidence="10">IPPT</shortName>
        <shortName evidence="10">IPTase</shortName>
    </alternativeName>
</protein>
<evidence type="ECO:0000256" key="8">
    <source>
        <dbReference type="ARBA" id="ARBA00022842"/>
    </source>
</evidence>
<evidence type="ECO:0000256" key="4">
    <source>
        <dbReference type="ARBA" id="ARBA00022679"/>
    </source>
</evidence>
<dbReference type="RefSeq" id="WP_278057667.1">
    <property type="nucleotide sequence ID" value="NZ_CP121247.1"/>
</dbReference>
<gene>
    <name evidence="10" type="primary">miaA</name>
    <name evidence="14" type="ORF">J2S49_000347</name>
</gene>
<evidence type="ECO:0000256" key="2">
    <source>
        <dbReference type="ARBA" id="ARBA00003213"/>
    </source>
</evidence>
<comment type="similarity">
    <text evidence="3 10 13">Belongs to the IPP transferase family.</text>
</comment>
<evidence type="ECO:0000256" key="13">
    <source>
        <dbReference type="RuleBase" id="RU003785"/>
    </source>
</evidence>
<dbReference type="PANTHER" id="PTHR11088">
    <property type="entry name" value="TRNA DIMETHYLALLYLTRANSFERASE"/>
    <property type="match status" value="1"/>
</dbReference>
<name>A0ABT9NAP0_9ACTO</name>
<feature type="site" description="Interaction with substrate tRNA" evidence="10">
    <location>
        <position position="129"/>
    </location>
</feature>
<keyword evidence="4 10" id="KW-0808">Transferase</keyword>
<evidence type="ECO:0000256" key="1">
    <source>
        <dbReference type="ARBA" id="ARBA00001946"/>
    </source>
</evidence>
<evidence type="ECO:0000256" key="11">
    <source>
        <dbReference type="RuleBase" id="RU003783"/>
    </source>
</evidence>
<keyword evidence="15" id="KW-1185">Reference proteome</keyword>
<evidence type="ECO:0000256" key="9">
    <source>
        <dbReference type="ARBA" id="ARBA00049563"/>
    </source>
</evidence>
<dbReference type="Gene3D" id="1.10.20.140">
    <property type="match status" value="1"/>
</dbReference>
<dbReference type="Proteomes" id="UP001235966">
    <property type="component" value="Unassembled WGS sequence"/>
</dbReference>
<keyword evidence="6 10" id="KW-0547">Nucleotide-binding</keyword>
<dbReference type="InterPro" id="IPR039657">
    <property type="entry name" value="Dimethylallyltransferase"/>
</dbReference>
<accession>A0ABT9NAP0</accession>
<dbReference type="SUPFAM" id="SSF52540">
    <property type="entry name" value="P-loop containing nucleoside triphosphate hydrolases"/>
    <property type="match status" value="1"/>
</dbReference>
<comment type="caution">
    <text evidence="10">Lacks conserved residue(s) required for the propagation of feature annotation.</text>
</comment>
<feature type="binding site" evidence="10">
    <location>
        <begin position="15"/>
        <end position="20"/>
    </location>
    <ligand>
        <name>substrate</name>
    </ligand>
</feature>
<dbReference type="InterPro" id="IPR027417">
    <property type="entry name" value="P-loop_NTPase"/>
</dbReference>
<feature type="binding site" evidence="10">
    <location>
        <begin position="13"/>
        <end position="20"/>
    </location>
    <ligand>
        <name>ATP</name>
        <dbReference type="ChEBI" id="CHEBI:30616"/>
    </ligand>
</feature>
<dbReference type="InterPro" id="IPR018022">
    <property type="entry name" value="IPT"/>
</dbReference>
<keyword evidence="8 10" id="KW-0460">Magnesium</keyword>
<dbReference type="NCBIfam" id="TIGR00174">
    <property type="entry name" value="miaA"/>
    <property type="match status" value="1"/>
</dbReference>
<dbReference type="EMBL" id="JAUSQW010000001">
    <property type="protein sequence ID" value="MDP9800271.1"/>
    <property type="molecule type" value="Genomic_DNA"/>
</dbReference>
<dbReference type="PANTHER" id="PTHR11088:SF60">
    <property type="entry name" value="TRNA DIMETHYLALLYLTRANSFERASE"/>
    <property type="match status" value="1"/>
</dbReference>
<dbReference type="GO" id="GO:0052381">
    <property type="term" value="F:tRNA dimethylallyltransferase activity"/>
    <property type="evidence" value="ECO:0007669"/>
    <property type="project" value="UniProtKB-EC"/>
</dbReference>
<comment type="caution">
    <text evidence="14">The sequence shown here is derived from an EMBL/GenBank/DDBJ whole genome shotgun (WGS) entry which is preliminary data.</text>
</comment>
<dbReference type="Pfam" id="PF01715">
    <property type="entry name" value="IPPT"/>
    <property type="match status" value="1"/>
</dbReference>
<keyword evidence="5 10" id="KW-0819">tRNA processing</keyword>
<reference evidence="14 15" key="1">
    <citation type="submission" date="2023-07" db="EMBL/GenBank/DDBJ databases">
        <title>Sequencing the genomes of 1000 actinobacteria strains.</title>
        <authorList>
            <person name="Klenk H.-P."/>
        </authorList>
    </citation>
    <scope>NUCLEOTIDE SEQUENCE [LARGE SCALE GENOMIC DNA]</scope>
    <source>
        <strain evidence="14 15">DSM 102162</strain>
    </source>
</reference>
<evidence type="ECO:0000256" key="7">
    <source>
        <dbReference type="ARBA" id="ARBA00022840"/>
    </source>
</evidence>
<evidence type="ECO:0000256" key="5">
    <source>
        <dbReference type="ARBA" id="ARBA00022694"/>
    </source>
</evidence>
<evidence type="ECO:0000256" key="12">
    <source>
        <dbReference type="RuleBase" id="RU003784"/>
    </source>
</evidence>
<evidence type="ECO:0000313" key="15">
    <source>
        <dbReference type="Proteomes" id="UP001235966"/>
    </source>
</evidence>
<dbReference type="EC" id="2.5.1.75" evidence="10"/>
<proteinExistence type="inferred from homology"/>
<evidence type="ECO:0000256" key="3">
    <source>
        <dbReference type="ARBA" id="ARBA00005842"/>
    </source>
</evidence>
<feature type="site" description="Interaction with substrate tRNA" evidence="10">
    <location>
        <position position="108"/>
    </location>
</feature>
<comment type="catalytic activity">
    <reaction evidence="9 10 11">
        <text>adenosine(37) in tRNA + dimethylallyl diphosphate = N(6)-dimethylallyladenosine(37) in tRNA + diphosphate</text>
        <dbReference type="Rhea" id="RHEA:26482"/>
        <dbReference type="Rhea" id="RHEA-COMP:10162"/>
        <dbReference type="Rhea" id="RHEA-COMP:10375"/>
        <dbReference type="ChEBI" id="CHEBI:33019"/>
        <dbReference type="ChEBI" id="CHEBI:57623"/>
        <dbReference type="ChEBI" id="CHEBI:74411"/>
        <dbReference type="ChEBI" id="CHEBI:74415"/>
        <dbReference type="EC" id="2.5.1.75"/>
    </reaction>
</comment>
<evidence type="ECO:0000256" key="10">
    <source>
        <dbReference type="HAMAP-Rule" id="MF_00185"/>
    </source>
</evidence>
<keyword evidence="7 10" id="KW-0067">ATP-binding</keyword>
<evidence type="ECO:0000313" key="14">
    <source>
        <dbReference type="EMBL" id="MDP9800271.1"/>
    </source>
</evidence>
<dbReference type="HAMAP" id="MF_00185">
    <property type="entry name" value="IPP_trans"/>
    <property type="match status" value="1"/>
</dbReference>
<dbReference type="Gene3D" id="3.40.50.300">
    <property type="entry name" value="P-loop containing nucleotide triphosphate hydrolases"/>
    <property type="match status" value="1"/>
</dbReference>
<comment type="subunit">
    <text evidence="10">Monomer.</text>
</comment>
<comment type="cofactor">
    <cofactor evidence="1 10">
        <name>Mg(2+)</name>
        <dbReference type="ChEBI" id="CHEBI:18420"/>
    </cofactor>
</comment>
<comment type="function">
    <text evidence="2 10 12">Catalyzes the transfer of a dimethylallyl group onto the adenine at position 37 in tRNAs that read codons beginning with uridine, leading to the formation of N6-(dimethylallyl)adenosine (i(6)A).</text>
</comment>
<evidence type="ECO:0000256" key="6">
    <source>
        <dbReference type="ARBA" id="ARBA00022741"/>
    </source>
</evidence>